<gene>
    <name evidence="1" type="ORF">NCTC12420_05108</name>
</gene>
<accession>A0A379YMG3</accession>
<evidence type="ECO:0000313" key="2">
    <source>
        <dbReference type="Proteomes" id="UP000254220"/>
    </source>
</evidence>
<dbReference type="Proteomes" id="UP000254220">
    <property type="component" value="Unassembled WGS sequence"/>
</dbReference>
<sequence length="86" mass="10098">MSSNLLMESFDELYVLLYSESQKCFRIDSVSHVIDKNIRMYLGEKINDYVSFAFAATVEELCETRDHLIEKRGDIAVPWFLVQQEE</sequence>
<evidence type="ECO:0000313" key="1">
    <source>
        <dbReference type="EMBL" id="SUI47240.1"/>
    </source>
</evidence>
<dbReference type="EMBL" id="UGYB01000004">
    <property type="protein sequence ID" value="SUI47240.1"/>
    <property type="molecule type" value="Genomic_DNA"/>
</dbReference>
<dbReference type="RefSeq" id="WP_080074334.1">
    <property type="nucleotide sequence ID" value="NZ_DADWZK010000015.1"/>
</dbReference>
<dbReference type="AlphaFoldDB" id="A0A379YMG3"/>
<name>A0A379YMG3_SALER</name>
<proteinExistence type="predicted"/>
<protein>
    <submittedName>
        <fullName evidence="1">Uncharacterized protein</fullName>
    </submittedName>
</protein>
<organism evidence="1 2">
    <name type="scientific">Salmonella enterica subsp. indica</name>
    <dbReference type="NCBI Taxonomy" id="59207"/>
    <lineage>
        <taxon>Bacteria</taxon>
        <taxon>Pseudomonadati</taxon>
        <taxon>Pseudomonadota</taxon>
        <taxon>Gammaproteobacteria</taxon>
        <taxon>Enterobacterales</taxon>
        <taxon>Enterobacteriaceae</taxon>
        <taxon>Salmonella</taxon>
    </lineage>
</organism>
<reference evidence="1 2" key="1">
    <citation type="submission" date="2018-06" db="EMBL/GenBank/DDBJ databases">
        <authorList>
            <consortium name="Pathogen Informatics"/>
            <person name="Doyle S."/>
        </authorList>
    </citation>
    <scope>NUCLEOTIDE SEQUENCE [LARGE SCALE GENOMIC DNA]</scope>
    <source>
        <strain evidence="1 2">NCTC12420</strain>
    </source>
</reference>